<feature type="region of interest" description="Disordered" evidence="4">
    <location>
        <begin position="376"/>
        <end position="458"/>
    </location>
</feature>
<evidence type="ECO:0000256" key="3">
    <source>
        <dbReference type="ARBA" id="ARBA00023157"/>
    </source>
</evidence>
<dbReference type="InterPro" id="IPR025660">
    <property type="entry name" value="Pept_his_AS"/>
</dbReference>
<keyword evidence="9" id="KW-1185">Reference proteome</keyword>
<name>A0ABN9WK37_9DINO</name>
<dbReference type="InterPro" id="IPR038765">
    <property type="entry name" value="Papain-like_cys_pep_sf"/>
</dbReference>
<dbReference type="Proteomes" id="UP001189429">
    <property type="component" value="Unassembled WGS sequence"/>
</dbReference>
<feature type="chain" id="PRO_5045391228" evidence="5">
    <location>
        <begin position="23"/>
        <end position="485"/>
    </location>
</feature>
<evidence type="ECO:0000313" key="8">
    <source>
        <dbReference type="EMBL" id="CAK0885783.1"/>
    </source>
</evidence>
<dbReference type="InterPro" id="IPR013201">
    <property type="entry name" value="Prot_inhib_I29"/>
</dbReference>
<dbReference type="PROSITE" id="PS00139">
    <property type="entry name" value="THIOL_PROTEASE_CYS"/>
    <property type="match status" value="1"/>
</dbReference>
<dbReference type="Gene3D" id="3.90.70.10">
    <property type="entry name" value="Cysteine proteinases"/>
    <property type="match status" value="1"/>
</dbReference>
<evidence type="ECO:0000256" key="2">
    <source>
        <dbReference type="ARBA" id="ARBA00023145"/>
    </source>
</evidence>
<evidence type="ECO:0000313" key="9">
    <source>
        <dbReference type="Proteomes" id="UP001189429"/>
    </source>
</evidence>
<dbReference type="InterPro" id="IPR000668">
    <property type="entry name" value="Peptidase_C1A_C"/>
</dbReference>
<dbReference type="Pfam" id="PF08246">
    <property type="entry name" value="Inhibitor_I29"/>
    <property type="match status" value="1"/>
</dbReference>
<dbReference type="SUPFAM" id="SSF54001">
    <property type="entry name" value="Cysteine proteinases"/>
    <property type="match status" value="1"/>
</dbReference>
<gene>
    <name evidence="8" type="ORF">PCOR1329_LOCUS67288</name>
</gene>
<reference evidence="8" key="1">
    <citation type="submission" date="2023-10" db="EMBL/GenBank/DDBJ databases">
        <authorList>
            <person name="Chen Y."/>
            <person name="Shah S."/>
            <person name="Dougan E. K."/>
            <person name="Thang M."/>
            <person name="Chan C."/>
        </authorList>
    </citation>
    <scope>NUCLEOTIDE SEQUENCE [LARGE SCALE GENOMIC DNA]</scope>
</reference>
<feature type="domain" description="Cathepsin propeptide inhibitor" evidence="7">
    <location>
        <begin position="34"/>
        <end position="89"/>
    </location>
</feature>
<evidence type="ECO:0000259" key="7">
    <source>
        <dbReference type="SMART" id="SM00848"/>
    </source>
</evidence>
<evidence type="ECO:0000256" key="4">
    <source>
        <dbReference type="SAM" id="MobiDB-lite"/>
    </source>
</evidence>
<dbReference type="SMART" id="SM00645">
    <property type="entry name" value="Pept_C1"/>
    <property type="match status" value="1"/>
</dbReference>
<dbReference type="EMBL" id="CAUYUJ010018715">
    <property type="protein sequence ID" value="CAK0885783.1"/>
    <property type="molecule type" value="Genomic_DNA"/>
</dbReference>
<dbReference type="PROSITE" id="PS00639">
    <property type="entry name" value="THIOL_PROTEASE_HIS"/>
    <property type="match status" value="1"/>
</dbReference>
<keyword evidence="5" id="KW-0732">Signal</keyword>
<sequence>MTAAVRLVRAAVAAAAAATVAGAPVEDAALVAQFEEYLREHGKRYAGAEWHERLSNFRESLRVIGEHAARPSSHRLHLNHLADLSPAEFARQQLGLRPGARRGRAAGRPRGGPGAPAAGASPARLGSSGAAPAASLDWRSRGKVNPPRQQGGCGACWTFASASALASAWGIASEQMVNVSEQQLLDCAGEEFGNTGCDGGEFDGTYEYASLSPLCTAESYPYRSRKFECGSRACEVGIPKGAVLGHMDVESGSEAALMDAVAKQPVTVGIQVQASGGLKLYQSGIFSGDCTSAVNHAVVVVGWGSEDGKDYWLIQNSWGLSWGEGGYFRLARGPGQDGSGECGILVMPSYPVVSLPGATTTAVETWDTTSEPALADTTAGEAWDTTSEPALADTTAGEAWDTTSEPALADTTAGEAWDTTSEPALADTTAGEAWDTTSEPALADTTAGEAWDTTSGPALADTTADVLWDTTSEPALADTTQGFLI</sequence>
<dbReference type="InterPro" id="IPR013128">
    <property type="entry name" value="Peptidase_C1A"/>
</dbReference>
<keyword evidence="2" id="KW-0865">Zymogen</keyword>
<feature type="signal peptide" evidence="5">
    <location>
        <begin position="1"/>
        <end position="22"/>
    </location>
</feature>
<feature type="compositionally biased region" description="Low complexity" evidence="4">
    <location>
        <begin position="115"/>
        <end position="136"/>
    </location>
</feature>
<dbReference type="PRINTS" id="PR00705">
    <property type="entry name" value="PAPAIN"/>
</dbReference>
<dbReference type="InterPro" id="IPR000169">
    <property type="entry name" value="Pept_cys_AS"/>
</dbReference>
<accession>A0ABN9WK37</accession>
<dbReference type="CDD" id="cd02248">
    <property type="entry name" value="Peptidase_C1A"/>
    <property type="match status" value="1"/>
</dbReference>
<proteinExistence type="inferred from homology"/>
<organism evidence="8 9">
    <name type="scientific">Prorocentrum cordatum</name>
    <dbReference type="NCBI Taxonomy" id="2364126"/>
    <lineage>
        <taxon>Eukaryota</taxon>
        <taxon>Sar</taxon>
        <taxon>Alveolata</taxon>
        <taxon>Dinophyceae</taxon>
        <taxon>Prorocentrales</taxon>
        <taxon>Prorocentraceae</taxon>
        <taxon>Prorocentrum</taxon>
    </lineage>
</organism>
<dbReference type="PROSITE" id="PS00640">
    <property type="entry name" value="THIOL_PROTEASE_ASN"/>
    <property type="match status" value="1"/>
</dbReference>
<evidence type="ECO:0000259" key="6">
    <source>
        <dbReference type="SMART" id="SM00645"/>
    </source>
</evidence>
<evidence type="ECO:0000256" key="1">
    <source>
        <dbReference type="ARBA" id="ARBA00008455"/>
    </source>
</evidence>
<dbReference type="PANTHER" id="PTHR12411">
    <property type="entry name" value="CYSTEINE PROTEASE FAMILY C1-RELATED"/>
    <property type="match status" value="1"/>
</dbReference>
<evidence type="ECO:0000256" key="5">
    <source>
        <dbReference type="SAM" id="SignalP"/>
    </source>
</evidence>
<keyword evidence="3" id="KW-1015">Disulfide bond</keyword>
<comment type="similarity">
    <text evidence="1">Belongs to the peptidase C1 family.</text>
</comment>
<dbReference type="InterPro" id="IPR025661">
    <property type="entry name" value="Pept_asp_AS"/>
</dbReference>
<feature type="region of interest" description="Disordered" evidence="4">
    <location>
        <begin position="95"/>
        <end position="151"/>
    </location>
</feature>
<dbReference type="InterPro" id="IPR039417">
    <property type="entry name" value="Peptidase_C1A_papain-like"/>
</dbReference>
<dbReference type="SMART" id="SM00848">
    <property type="entry name" value="Inhibitor_I29"/>
    <property type="match status" value="1"/>
</dbReference>
<feature type="domain" description="Peptidase C1A papain C-terminal" evidence="6">
    <location>
        <begin position="132"/>
        <end position="352"/>
    </location>
</feature>
<protein>
    <submittedName>
        <fullName evidence="8">Uncharacterized protein</fullName>
    </submittedName>
</protein>
<comment type="caution">
    <text evidence="8">The sequence shown here is derived from an EMBL/GenBank/DDBJ whole genome shotgun (WGS) entry which is preliminary data.</text>
</comment>
<dbReference type="Pfam" id="PF00112">
    <property type="entry name" value="Peptidase_C1"/>
    <property type="match status" value="1"/>
</dbReference>